<dbReference type="AlphaFoldDB" id="A0A061SX56"/>
<dbReference type="PROSITE" id="PS51257">
    <property type="entry name" value="PROKAR_LIPOPROTEIN"/>
    <property type="match status" value="1"/>
</dbReference>
<dbReference type="Proteomes" id="UP000027337">
    <property type="component" value="Unassembled WGS sequence"/>
</dbReference>
<gene>
    <name evidence="2" type="ORF">PM02_02870</name>
</gene>
<dbReference type="eggNOG" id="ENOG5032ZUG">
    <property type="taxonomic scope" value="Bacteria"/>
</dbReference>
<keyword evidence="3" id="KW-1185">Reference proteome</keyword>
<keyword evidence="1" id="KW-0732">Signal</keyword>
<reference evidence="2 3" key="1">
    <citation type="journal article" date="2014" name="Genome Announc.">
        <title>Draft Genome Sequences of Two Isolates of the Roseobacter Group, Sulfitobacter sp. Strains 3SOLIMAR09 and 1FIGIMAR09, from Harbors of Mallorca Island (Mediterranean Sea).</title>
        <authorList>
            <person name="Mas-Llado M."/>
            <person name="Pina-Villalonga J.M."/>
            <person name="Brunet-Galmes I."/>
            <person name="Nogales B."/>
            <person name="Bosch R."/>
        </authorList>
    </citation>
    <scope>NUCLEOTIDE SEQUENCE [LARGE SCALE GENOMIC DNA]</scope>
    <source>
        <strain evidence="2 3">1FIGIMAR09</strain>
    </source>
</reference>
<comment type="caution">
    <text evidence="2">The sequence shown here is derived from an EMBL/GenBank/DDBJ whole genome shotgun (WGS) entry which is preliminary data.</text>
</comment>
<evidence type="ECO:0000313" key="3">
    <source>
        <dbReference type="Proteomes" id="UP000027337"/>
    </source>
</evidence>
<feature type="chain" id="PRO_5001611592" description="Lipoprotein" evidence="1">
    <location>
        <begin position="20"/>
        <end position="158"/>
    </location>
</feature>
<proteinExistence type="predicted"/>
<evidence type="ECO:0000256" key="1">
    <source>
        <dbReference type="SAM" id="SignalP"/>
    </source>
</evidence>
<feature type="signal peptide" evidence="1">
    <location>
        <begin position="1"/>
        <end position="19"/>
    </location>
</feature>
<dbReference type="STRING" id="83219.PM02_02870"/>
<dbReference type="EMBL" id="JEMU01000002">
    <property type="protein sequence ID" value="KAJ04405.1"/>
    <property type="molecule type" value="Genomic_DNA"/>
</dbReference>
<dbReference type="RefSeq" id="WP_037904983.1">
    <property type="nucleotide sequence ID" value="NZ_JEMU01000002.1"/>
</dbReference>
<sequence>MIRILAFLVAICAPWPALALSCAEPSIARGFHAASAAPQTFVVVRGQLSFDEGELPKGMTDPAPPKQTEIPARITGKSLSMAGFIHHFDREITLEVLCFGPWCGGAVDGMDVLAFVEKADGRYTMSIDPCGGFVFPNPSPDQISIIQQCFRGESCPLD</sequence>
<evidence type="ECO:0008006" key="4">
    <source>
        <dbReference type="Google" id="ProtNLM"/>
    </source>
</evidence>
<name>A0A061SX56_9RHOB</name>
<accession>A0A061SX56</accession>
<protein>
    <recommendedName>
        <fullName evidence="4">Lipoprotein</fullName>
    </recommendedName>
</protein>
<organism evidence="2 3">
    <name type="scientific">Sulfitobacter mediterraneus</name>
    <dbReference type="NCBI Taxonomy" id="83219"/>
    <lineage>
        <taxon>Bacteria</taxon>
        <taxon>Pseudomonadati</taxon>
        <taxon>Pseudomonadota</taxon>
        <taxon>Alphaproteobacteria</taxon>
        <taxon>Rhodobacterales</taxon>
        <taxon>Roseobacteraceae</taxon>
        <taxon>Sulfitobacter</taxon>
    </lineage>
</organism>
<evidence type="ECO:0000313" key="2">
    <source>
        <dbReference type="EMBL" id="KAJ04405.1"/>
    </source>
</evidence>